<protein>
    <submittedName>
        <fullName evidence="2">Uncharacterized protein</fullName>
    </submittedName>
</protein>
<keyword evidence="1" id="KW-1133">Transmembrane helix</keyword>
<dbReference type="AlphaFoldDB" id="A0A2P5ASG6"/>
<evidence type="ECO:0000313" key="2">
    <source>
        <dbReference type="EMBL" id="PON39485.1"/>
    </source>
</evidence>
<feature type="non-terminal residue" evidence="2">
    <location>
        <position position="1"/>
    </location>
</feature>
<comment type="caution">
    <text evidence="2">The sequence shown here is derived from an EMBL/GenBank/DDBJ whole genome shotgun (WGS) entry which is preliminary data.</text>
</comment>
<keyword evidence="1" id="KW-0812">Transmembrane</keyword>
<feature type="transmembrane region" description="Helical" evidence="1">
    <location>
        <begin position="51"/>
        <end position="70"/>
    </location>
</feature>
<gene>
    <name evidence="2" type="ORF">PanWU01x14_304510</name>
</gene>
<organism evidence="2 3">
    <name type="scientific">Parasponia andersonii</name>
    <name type="common">Sponia andersonii</name>
    <dbReference type="NCBI Taxonomy" id="3476"/>
    <lineage>
        <taxon>Eukaryota</taxon>
        <taxon>Viridiplantae</taxon>
        <taxon>Streptophyta</taxon>
        <taxon>Embryophyta</taxon>
        <taxon>Tracheophyta</taxon>
        <taxon>Spermatophyta</taxon>
        <taxon>Magnoliopsida</taxon>
        <taxon>eudicotyledons</taxon>
        <taxon>Gunneridae</taxon>
        <taxon>Pentapetalae</taxon>
        <taxon>rosids</taxon>
        <taxon>fabids</taxon>
        <taxon>Rosales</taxon>
        <taxon>Cannabaceae</taxon>
        <taxon>Parasponia</taxon>
    </lineage>
</organism>
<keyword evidence="1" id="KW-0472">Membrane</keyword>
<evidence type="ECO:0000256" key="1">
    <source>
        <dbReference type="SAM" id="Phobius"/>
    </source>
</evidence>
<keyword evidence="3" id="KW-1185">Reference proteome</keyword>
<sequence>TTQLSITRLKASYFFLNQPQKVKKELNKVKHKYQLKRNPRNSPCPKTRTPASFLFSSLIQTAIVLSYIYIKLQNFAHLQLIQVVLARLIQYNTVYVVISPLRYVTTTSLHD</sequence>
<dbReference type="EMBL" id="JXTB01000464">
    <property type="protein sequence ID" value="PON39485.1"/>
    <property type="molecule type" value="Genomic_DNA"/>
</dbReference>
<name>A0A2P5ASG6_PARAD</name>
<dbReference type="Proteomes" id="UP000237105">
    <property type="component" value="Unassembled WGS sequence"/>
</dbReference>
<proteinExistence type="predicted"/>
<accession>A0A2P5ASG6</accession>
<reference evidence="3" key="1">
    <citation type="submission" date="2016-06" db="EMBL/GenBank/DDBJ databases">
        <title>Parallel loss of symbiosis genes in relatives of nitrogen-fixing non-legume Parasponia.</title>
        <authorList>
            <person name="Van Velzen R."/>
            <person name="Holmer R."/>
            <person name="Bu F."/>
            <person name="Rutten L."/>
            <person name="Van Zeijl A."/>
            <person name="Liu W."/>
            <person name="Santuari L."/>
            <person name="Cao Q."/>
            <person name="Sharma T."/>
            <person name="Shen D."/>
            <person name="Roswanjaya Y."/>
            <person name="Wardhani T."/>
            <person name="Kalhor M.S."/>
            <person name="Jansen J."/>
            <person name="Van den Hoogen J."/>
            <person name="Gungor B."/>
            <person name="Hartog M."/>
            <person name="Hontelez J."/>
            <person name="Verver J."/>
            <person name="Yang W.-C."/>
            <person name="Schijlen E."/>
            <person name="Repin R."/>
            <person name="Schilthuizen M."/>
            <person name="Schranz E."/>
            <person name="Heidstra R."/>
            <person name="Miyata K."/>
            <person name="Fedorova E."/>
            <person name="Kohlen W."/>
            <person name="Bisseling T."/>
            <person name="Smit S."/>
            <person name="Geurts R."/>
        </authorList>
    </citation>
    <scope>NUCLEOTIDE SEQUENCE [LARGE SCALE GENOMIC DNA]</scope>
    <source>
        <strain evidence="3">cv. WU1-14</strain>
    </source>
</reference>
<evidence type="ECO:0000313" key="3">
    <source>
        <dbReference type="Proteomes" id="UP000237105"/>
    </source>
</evidence>